<dbReference type="OrthoDB" id="9804833at2"/>
<feature type="domain" description="Bacteriophage Mu GpT" evidence="1">
    <location>
        <begin position="10"/>
        <end position="152"/>
    </location>
</feature>
<comment type="caution">
    <text evidence="2">The sequence shown here is derived from an EMBL/GenBank/DDBJ whole genome shotgun (WGS) entry which is preliminary data.</text>
</comment>
<evidence type="ECO:0000313" key="3">
    <source>
        <dbReference type="Proteomes" id="UP000317243"/>
    </source>
</evidence>
<organism evidence="2 3">
    <name type="scientific">Thalassoglobus neptunius</name>
    <dbReference type="NCBI Taxonomy" id="1938619"/>
    <lineage>
        <taxon>Bacteria</taxon>
        <taxon>Pseudomonadati</taxon>
        <taxon>Planctomycetota</taxon>
        <taxon>Planctomycetia</taxon>
        <taxon>Planctomycetales</taxon>
        <taxon>Planctomycetaceae</taxon>
        <taxon>Thalassoglobus</taxon>
    </lineage>
</organism>
<dbReference type="AlphaFoldDB" id="A0A5C5X3U4"/>
<keyword evidence="3" id="KW-1185">Reference proteome</keyword>
<dbReference type="EMBL" id="SIHI01000001">
    <property type="protein sequence ID" value="TWT57249.1"/>
    <property type="molecule type" value="Genomic_DNA"/>
</dbReference>
<dbReference type="RefSeq" id="WP_146507105.1">
    <property type="nucleotide sequence ID" value="NZ_SIHI01000001.1"/>
</dbReference>
<name>A0A5C5X3U4_9PLAN</name>
<dbReference type="Proteomes" id="UP000317243">
    <property type="component" value="Unassembled WGS sequence"/>
</dbReference>
<dbReference type="Pfam" id="PF10124">
    <property type="entry name" value="Mu-like_gpT"/>
    <property type="match status" value="1"/>
</dbReference>
<accession>A0A5C5X3U4</accession>
<gene>
    <name evidence="2" type="ORF">KOR42_06070</name>
</gene>
<proteinExistence type="predicted"/>
<sequence>MALNLAAATAIVNNLTATFDASARAANPFYPEISFTRPSTRNEEKYGWVGDFPGMREWLGERKFNELRAATYTLENKHWESSMSIKKTDMEDDNMGLYPGIMQNLGAEATHHPDELFVTALENGETDLGFDGQAFFDTDHSWGSSGTQSNDLTYNASDPDAVTDTEFLAAYHQARTALLGFKGDNGKTFVRPVVRGLGNLMILVPLELEVVAHKAIQSALRGGGDTNIVLDQPQIVAIPGLTSGRKFYLSHNDSGIMRPFVFQPRQPLSRQVKGLDDIEFKEAKFMTEARYNIGYLFWFKMTLTTFT</sequence>
<dbReference type="InterPro" id="IPR018774">
    <property type="entry name" value="Phage_Mu_GpT"/>
</dbReference>
<protein>
    <submittedName>
        <fullName evidence="2">Mu-like prophage major head subunit gpT</fullName>
    </submittedName>
</protein>
<evidence type="ECO:0000259" key="1">
    <source>
        <dbReference type="Pfam" id="PF10124"/>
    </source>
</evidence>
<reference evidence="2 3" key="1">
    <citation type="submission" date="2019-02" db="EMBL/GenBank/DDBJ databases">
        <title>Deep-cultivation of Planctomycetes and their phenomic and genomic characterization uncovers novel biology.</title>
        <authorList>
            <person name="Wiegand S."/>
            <person name="Jogler M."/>
            <person name="Boedeker C."/>
            <person name="Pinto D."/>
            <person name="Vollmers J."/>
            <person name="Rivas-Marin E."/>
            <person name="Kohn T."/>
            <person name="Peeters S.H."/>
            <person name="Heuer A."/>
            <person name="Rast P."/>
            <person name="Oberbeckmann S."/>
            <person name="Bunk B."/>
            <person name="Jeske O."/>
            <person name="Meyerdierks A."/>
            <person name="Storesund J.E."/>
            <person name="Kallscheuer N."/>
            <person name="Luecker S."/>
            <person name="Lage O.M."/>
            <person name="Pohl T."/>
            <person name="Merkel B.J."/>
            <person name="Hornburger P."/>
            <person name="Mueller R.-W."/>
            <person name="Bruemmer F."/>
            <person name="Labrenz M."/>
            <person name="Spormann A.M."/>
            <person name="Op Den Camp H."/>
            <person name="Overmann J."/>
            <person name="Amann R."/>
            <person name="Jetten M.S.M."/>
            <person name="Mascher T."/>
            <person name="Medema M.H."/>
            <person name="Devos D.P."/>
            <person name="Kaster A.-K."/>
            <person name="Ovreas L."/>
            <person name="Rohde M."/>
            <person name="Galperin M.Y."/>
            <person name="Jogler C."/>
        </authorList>
    </citation>
    <scope>NUCLEOTIDE SEQUENCE [LARGE SCALE GENOMIC DNA]</scope>
    <source>
        <strain evidence="2 3">KOR42</strain>
    </source>
</reference>
<evidence type="ECO:0000313" key="2">
    <source>
        <dbReference type="EMBL" id="TWT57249.1"/>
    </source>
</evidence>